<evidence type="ECO:0000256" key="1">
    <source>
        <dbReference type="SAM" id="Phobius"/>
    </source>
</evidence>
<organism evidence="2">
    <name type="scientific">hydrothermal vent metagenome</name>
    <dbReference type="NCBI Taxonomy" id="652676"/>
    <lineage>
        <taxon>unclassified sequences</taxon>
        <taxon>metagenomes</taxon>
        <taxon>ecological metagenomes</taxon>
    </lineage>
</organism>
<evidence type="ECO:0000313" key="2">
    <source>
        <dbReference type="EMBL" id="VAV88564.1"/>
    </source>
</evidence>
<protein>
    <submittedName>
        <fullName evidence="2">Uncharacterized protein</fullName>
    </submittedName>
</protein>
<dbReference type="EMBL" id="UOEG01000029">
    <property type="protein sequence ID" value="VAV88564.1"/>
    <property type="molecule type" value="Genomic_DNA"/>
</dbReference>
<gene>
    <name evidence="2" type="ORF">MNBD_ALPHA07-414</name>
</gene>
<feature type="transmembrane region" description="Helical" evidence="1">
    <location>
        <begin position="54"/>
        <end position="77"/>
    </location>
</feature>
<sequence>MSDSFTEFNSRVGKINREHTRKERGYVVNIRKDGLIVFKPKNRYYSSSLPLRGLIFLIIGFFLFKGLILAHAGASVYEERLTRLKEGSIVEQAGAYVMQVEPVSQIIATQMRRFLK</sequence>
<keyword evidence="1" id="KW-0812">Transmembrane</keyword>
<dbReference type="AlphaFoldDB" id="A0A3B0R510"/>
<proteinExistence type="predicted"/>
<name>A0A3B0R510_9ZZZZ</name>
<keyword evidence="1" id="KW-0472">Membrane</keyword>
<reference evidence="2" key="1">
    <citation type="submission" date="2018-06" db="EMBL/GenBank/DDBJ databases">
        <authorList>
            <person name="Zhirakovskaya E."/>
        </authorList>
    </citation>
    <scope>NUCLEOTIDE SEQUENCE</scope>
</reference>
<keyword evidence="1" id="KW-1133">Transmembrane helix</keyword>
<accession>A0A3B0R510</accession>